<dbReference type="RefSeq" id="WP_131172485.1">
    <property type="nucleotide sequence ID" value="NZ_FXTL01000013.1"/>
</dbReference>
<protein>
    <submittedName>
        <fullName evidence="1">Uncharacterized protein</fullName>
    </submittedName>
</protein>
<proteinExistence type="predicted"/>
<gene>
    <name evidence="1" type="ORF">ET996_10320</name>
</gene>
<organism evidence="1 2">
    <name type="scientific">Propioniciclava tarda</name>
    <dbReference type="NCBI Taxonomy" id="433330"/>
    <lineage>
        <taxon>Bacteria</taxon>
        <taxon>Bacillati</taxon>
        <taxon>Actinomycetota</taxon>
        <taxon>Actinomycetes</taxon>
        <taxon>Propionibacteriales</taxon>
        <taxon>Propionibacteriaceae</taxon>
        <taxon>Propioniciclava</taxon>
    </lineage>
</organism>
<comment type="caution">
    <text evidence="1">The sequence shown here is derived from an EMBL/GenBank/DDBJ whole genome shotgun (WGS) entry which is preliminary data.</text>
</comment>
<evidence type="ECO:0000313" key="1">
    <source>
        <dbReference type="EMBL" id="TBT94405.1"/>
    </source>
</evidence>
<sequence length="179" mass="18145">MTIDARNRISRRTLAAGAAWAVPVVTITAAAPHVSASGEVYLTGGDIACKVPGDSCVKNYGLQSGYAVTAQVCSTVPSDVTINFSDATVTLNGVTTTGWAISPNPLDILNTTSGTDCKTVVIGLAGTPNSAEGRISGTIPYTWTAANGQTGTGTFPFSAPTTPPCKNCTPVALDPTPTP</sequence>
<dbReference type="Proteomes" id="UP000291933">
    <property type="component" value="Unassembled WGS sequence"/>
</dbReference>
<dbReference type="AlphaFoldDB" id="A0A4Q9KJR5"/>
<reference evidence="1 2" key="1">
    <citation type="submission" date="2019-01" db="EMBL/GenBank/DDBJ databases">
        <title>Lactibacter flavus gen. nov., sp. nov., a novel bacterium of the family Propionibacteriaceae isolated from raw milk and dairy products.</title>
        <authorList>
            <person name="Huptas C."/>
            <person name="Wenning M."/>
            <person name="Breitenwieser F."/>
            <person name="Doll E."/>
            <person name="Von Neubeck M."/>
            <person name="Busse H.-J."/>
            <person name="Scherer S."/>
        </authorList>
    </citation>
    <scope>NUCLEOTIDE SEQUENCE [LARGE SCALE GENOMIC DNA]</scope>
    <source>
        <strain evidence="2">DSM 22130 / JCM 15804 / WR061</strain>
    </source>
</reference>
<evidence type="ECO:0000313" key="2">
    <source>
        <dbReference type="Proteomes" id="UP000291933"/>
    </source>
</evidence>
<dbReference type="OrthoDB" id="9993656at2"/>
<name>A0A4Q9KJR5_PROTD</name>
<keyword evidence="2" id="KW-1185">Reference proteome</keyword>
<accession>A0A4Q9KJR5</accession>
<dbReference type="EMBL" id="SDMR01000013">
    <property type="protein sequence ID" value="TBT94405.1"/>
    <property type="molecule type" value="Genomic_DNA"/>
</dbReference>